<reference evidence="2 3" key="1">
    <citation type="submission" date="2019-08" db="EMBL/GenBank/DDBJ databases">
        <title>Deep-cultivation of Planctomycetes and their phenomic and genomic characterization uncovers novel biology.</title>
        <authorList>
            <person name="Wiegand S."/>
            <person name="Jogler M."/>
            <person name="Boedeker C."/>
            <person name="Pinto D."/>
            <person name="Vollmers J."/>
            <person name="Rivas-Marin E."/>
            <person name="Kohn T."/>
            <person name="Peeters S.H."/>
            <person name="Heuer A."/>
            <person name="Rast P."/>
            <person name="Oberbeckmann S."/>
            <person name="Bunk B."/>
            <person name="Jeske O."/>
            <person name="Meyerdierks A."/>
            <person name="Storesund J.E."/>
            <person name="Kallscheuer N."/>
            <person name="Luecker S."/>
            <person name="Lage O.M."/>
            <person name="Pohl T."/>
            <person name="Merkel B.J."/>
            <person name="Hornburger P."/>
            <person name="Mueller R.-W."/>
            <person name="Bruemmer F."/>
            <person name="Labrenz M."/>
            <person name="Spormann A.M."/>
            <person name="Op den Camp H."/>
            <person name="Overmann J."/>
            <person name="Amann R."/>
            <person name="Jetten M.S.M."/>
            <person name="Mascher T."/>
            <person name="Medema M.H."/>
            <person name="Devos D.P."/>
            <person name="Kaster A.-K."/>
            <person name="Ovreas L."/>
            <person name="Rohde M."/>
            <person name="Galperin M.Y."/>
            <person name="Jogler C."/>
        </authorList>
    </citation>
    <scope>NUCLEOTIDE SEQUENCE [LARGE SCALE GENOMIC DNA]</scope>
    <source>
        <strain evidence="2 3">OJF2</strain>
    </source>
</reference>
<evidence type="ECO:0000313" key="2">
    <source>
        <dbReference type="EMBL" id="QEH32464.1"/>
    </source>
</evidence>
<keyword evidence="3" id="KW-1185">Reference proteome</keyword>
<dbReference type="AlphaFoldDB" id="A0A5B9VWM7"/>
<evidence type="ECO:0000256" key="1">
    <source>
        <dbReference type="SAM" id="Phobius"/>
    </source>
</evidence>
<dbReference type="EMBL" id="CP042997">
    <property type="protein sequence ID" value="QEH32464.1"/>
    <property type="molecule type" value="Genomic_DNA"/>
</dbReference>
<dbReference type="RefSeq" id="WP_148591664.1">
    <property type="nucleotide sequence ID" value="NZ_CP042997.1"/>
</dbReference>
<protein>
    <submittedName>
        <fullName evidence="2">Uncharacterized protein</fullName>
    </submittedName>
</protein>
<sequence>MTEDVDQSPGAGEPSGNKLRFGSYTGLLYMAAMLGVLAFSLLRETGETFAFERLKPGMTPTQVAAEIGSPKAEAKDGERLVQTWKIPDGQVFTVEYRDGKLVSKERSTEAKKPH</sequence>
<keyword evidence="1" id="KW-0812">Transmembrane</keyword>
<name>A0A5B9VWM7_9BACT</name>
<proteinExistence type="predicted"/>
<dbReference type="KEGG" id="agv:OJF2_09350"/>
<dbReference type="Proteomes" id="UP000324233">
    <property type="component" value="Chromosome"/>
</dbReference>
<evidence type="ECO:0000313" key="3">
    <source>
        <dbReference type="Proteomes" id="UP000324233"/>
    </source>
</evidence>
<gene>
    <name evidence="2" type="ORF">OJF2_09350</name>
</gene>
<feature type="transmembrane region" description="Helical" evidence="1">
    <location>
        <begin position="21"/>
        <end position="42"/>
    </location>
</feature>
<organism evidence="2 3">
    <name type="scientific">Aquisphaera giovannonii</name>
    <dbReference type="NCBI Taxonomy" id="406548"/>
    <lineage>
        <taxon>Bacteria</taxon>
        <taxon>Pseudomonadati</taxon>
        <taxon>Planctomycetota</taxon>
        <taxon>Planctomycetia</taxon>
        <taxon>Isosphaerales</taxon>
        <taxon>Isosphaeraceae</taxon>
        <taxon>Aquisphaera</taxon>
    </lineage>
</organism>
<keyword evidence="1" id="KW-1133">Transmembrane helix</keyword>
<keyword evidence="1" id="KW-0472">Membrane</keyword>
<accession>A0A5B9VWM7</accession>